<sequence length="1178" mass="136757">MQKYFNPEEDGFLDDYSYDKGQYLGTREIHDIRSNVPGEPGIDYPAYVKIPKTMFSCINRKRGYYADEEAGCQVFHVCEDSLVSSFLCPVGSLFSQQLLTCDWWSRVSCTESHKFYNQQSHSTDTLLTDSNMLRQALSETMDYQKMQPTIEKKKENDKTNLTSMSIRRNENQLESNHDARKSYFRDRDYKPRDIKTSNGTITKLHKDLSLIRIKSLIEEKRRSKNREHSSLSNLSAKANLDRKKIKNSQNFSKHNFGYEYDEMEGTESIDFINSQAERNFEKERNIISLVPDKQFEAKESIGIIQYNIPGQLEHYDKQKHKVTEDLHKYTDQTIKKIKNSDEERITDVPFQYKTEESTLLFDTSTEPSTVGTNFDSYTNDDNKDILHTILPITIPNLEQTTLSSYAKQFSDTLQESNSPLEVTFPLNSDRNFTNVDSKNPIELEILRRLISQQDNQPINFEDLEIVRSAQINQKIRTNENPHVIESTTADTNSQNLKLNQMEENDRQALADYVPPSKLSESQFNFLNNENNPVKFHQTLPQIIRNQHYTSIASTQLSQENKNYYPIYQETPRGFQTIEADREKLGRLTNFNIQEFLPLSDISNLANRKEPNFTDGRHNINMENFSKFERLPFFNKISKTLDNVEPPLKLDNQKTFNEPGEENYSTTHFVPDGSYQILPNFESHANAHDIPKLPELNVFNPFNNNQQPSKISQSTFNGFKPEHYQLSNENIKILNDPRLQSIHSNLYKNAQTNFENIHLGDKDIHVHPESIDYNFDSTTQQSSKNSEWPQKNSQITQESQSERNDHHYEPTIFTTETNIRFHDFTNDNVKYNETELPTTRKSLVETEFIPSISFDFGSDEGMKEYLEALRKGLVFFYKTYRDEIVQDEISVWEGHTKIATLESYATQVKSQRLVKSAPNVKKKKGKNKKTAKNLKPKSQESIKSDESIIHNIESPTALGSDWSIGSREGQEEADGEESFDSSIDRNNLELLMKKKSEPIIKENYSETEIFIPPPRERHKYVLTKKLVERSVRVPVLHCFFGEIDGSNSQLSDQQLIYLLRSKDSAIPLYESKKECWADFPRHILVGSIQGQFLPAMDQLLKNVFLPLAERQFHANNIIWEKFDNSNIEKNAEIIDNLIKFQGQEQSSINRSIDINQSHDQVGKIKFTEDLSNLIESVEW</sequence>
<dbReference type="GO" id="GO:0005576">
    <property type="term" value="C:extracellular region"/>
    <property type="evidence" value="ECO:0007669"/>
    <property type="project" value="InterPro"/>
</dbReference>
<gene>
    <name evidence="4" type="primary">LOC105368356</name>
</gene>
<feature type="compositionally biased region" description="Polar residues" evidence="1">
    <location>
        <begin position="774"/>
        <end position="798"/>
    </location>
</feature>
<dbReference type="InterPro" id="IPR036508">
    <property type="entry name" value="Chitin-bd_dom_sf"/>
</dbReference>
<feature type="domain" description="Chitin-binding type-2" evidence="2">
    <location>
        <begin position="54"/>
        <end position="111"/>
    </location>
</feature>
<evidence type="ECO:0000259" key="2">
    <source>
        <dbReference type="PROSITE" id="PS50940"/>
    </source>
</evidence>
<feature type="compositionally biased region" description="Basic and acidic residues" evidence="1">
    <location>
        <begin position="936"/>
        <end position="947"/>
    </location>
</feature>
<proteinExistence type="predicted"/>
<feature type="compositionally biased region" description="Basic residues" evidence="1">
    <location>
        <begin position="919"/>
        <end position="934"/>
    </location>
</feature>
<dbReference type="RefSeq" id="XP_011505662.1">
    <property type="nucleotide sequence ID" value="XM_011507360.1"/>
</dbReference>
<dbReference type="Proteomes" id="UP000695007">
    <property type="component" value="Unplaced"/>
</dbReference>
<dbReference type="InterPro" id="IPR052976">
    <property type="entry name" value="Scoloptoxin-like"/>
</dbReference>
<dbReference type="GeneID" id="105368356"/>
<dbReference type="Gene3D" id="2.170.140.10">
    <property type="entry name" value="Chitin binding domain"/>
    <property type="match status" value="1"/>
</dbReference>
<feature type="region of interest" description="Disordered" evidence="1">
    <location>
        <begin position="914"/>
        <end position="979"/>
    </location>
</feature>
<keyword evidence="3" id="KW-1185">Reference proteome</keyword>
<dbReference type="Pfam" id="PF01607">
    <property type="entry name" value="CBM_14"/>
    <property type="match status" value="1"/>
</dbReference>
<dbReference type="InterPro" id="IPR002557">
    <property type="entry name" value="Chitin-bd_dom"/>
</dbReference>
<dbReference type="KEGG" id="csol:105368356"/>
<evidence type="ECO:0000256" key="1">
    <source>
        <dbReference type="SAM" id="MobiDB-lite"/>
    </source>
</evidence>
<dbReference type="PROSITE" id="PS50940">
    <property type="entry name" value="CHIT_BIND_II"/>
    <property type="match status" value="1"/>
</dbReference>
<protein>
    <submittedName>
        <fullName evidence="4">Uncharacterized protein LOC105368356</fullName>
    </submittedName>
</protein>
<organism evidence="3 4">
    <name type="scientific">Ceratosolen solmsi marchali</name>
    <dbReference type="NCBI Taxonomy" id="326594"/>
    <lineage>
        <taxon>Eukaryota</taxon>
        <taxon>Metazoa</taxon>
        <taxon>Ecdysozoa</taxon>
        <taxon>Arthropoda</taxon>
        <taxon>Hexapoda</taxon>
        <taxon>Insecta</taxon>
        <taxon>Pterygota</taxon>
        <taxon>Neoptera</taxon>
        <taxon>Endopterygota</taxon>
        <taxon>Hymenoptera</taxon>
        <taxon>Apocrita</taxon>
        <taxon>Proctotrupomorpha</taxon>
        <taxon>Chalcidoidea</taxon>
        <taxon>Agaonidae</taxon>
        <taxon>Agaoninae</taxon>
        <taxon>Ceratosolen</taxon>
    </lineage>
</organism>
<feature type="region of interest" description="Disordered" evidence="1">
    <location>
        <begin position="773"/>
        <end position="805"/>
    </location>
</feature>
<reference evidence="4" key="1">
    <citation type="submission" date="2025-08" db="UniProtKB">
        <authorList>
            <consortium name="RefSeq"/>
        </authorList>
    </citation>
    <scope>IDENTIFICATION</scope>
</reference>
<evidence type="ECO:0000313" key="4">
    <source>
        <dbReference type="RefSeq" id="XP_011505662.1"/>
    </source>
</evidence>
<dbReference type="SMART" id="SM00494">
    <property type="entry name" value="ChtBD2"/>
    <property type="match status" value="1"/>
</dbReference>
<name>A0AAJ7E2P7_9HYME</name>
<dbReference type="PANTHER" id="PTHR22933">
    <property type="entry name" value="FI18007P1-RELATED"/>
    <property type="match status" value="1"/>
</dbReference>
<dbReference type="GO" id="GO:0008061">
    <property type="term" value="F:chitin binding"/>
    <property type="evidence" value="ECO:0007669"/>
    <property type="project" value="InterPro"/>
</dbReference>
<dbReference type="AlphaFoldDB" id="A0AAJ7E2P7"/>
<evidence type="ECO:0000313" key="3">
    <source>
        <dbReference type="Proteomes" id="UP000695007"/>
    </source>
</evidence>
<accession>A0AAJ7E2P7</accession>
<dbReference type="SUPFAM" id="SSF57625">
    <property type="entry name" value="Invertebrate chitin-binding proteins"/>
    <property type="match status" value="1"/>
</dbReference>
<dbReference type="PANTHER" id="PTHR22933:SF42">
    <property type="entry name" value="FI18455P1-RELATED"/>
    <property type="match status" value="1"/>
</dbReference>